<gene>
    <name evidence="2" type="ORF">GCM10011383_07330</name>
</gene>
<accession>A0ABQ1TR35</accession>
<organism evidence="2 3">
    <name type="scientific">Hymenobacter cavernae</name>
    <dbReference type="NCBI Taxonomy" id="2044852"/>
    <lineage>
        <taxon>Bacteria</taxon>
        <taxon>Pseudomonadati</taxon>
        <taxon>Bacteroidota</taxon>
        <taxon>Cytophagia</taxon>
        <taxon>Cytophagales</taxon>
        <taxon>Hymenobacteraceae</taxon>
        <taxon>Hymenobacter</taxon>
    </lineage>
</organism>
<keyword evidence="1" id="KW-1133">Transmembrane helix</keyword>
<proteinExistence type="predicted"/>
<sequence>MGVAIEYFIIYKILINKILQKHIKIYIYLIIILSKDIIHEYTGGLLLILLYILARNNK</sequence>
<keyword evidence="1" id="KW-0812">Transmembrane</keyword>
<keyword evidence="1" id="KW-0472">Membrane</keyword>
<evidence type="ECO:0000256" key="1">
    <source>
        <dbReference type="SAM" id="Phobius"/>
    </source>
</evidence>
<name>A0ABQ1TR35_9BACT</name>
<comment type="caution">
    <text evidence="2">The sequence shown here is derived from an EMBL/GenBank/DDBJ whole genome shotgun (WGS) entry which is preliminary data.</text>
</comment>
<evidence type="ECO:0000313" key="3">
    <source>
        <dbReference type="Proteomes" id="UP000632273"/>
    </source>
</evidence>
<dbReference type="EMBL" id="BMHT01000001">
    <property type="protein sequence ID" value="GGE99034.1"/>
    <property type="molecule type" value="Genomic_DNA"/>
</dbReference>
<protein>
    <submittedName>
        <fullName evidence="2">Uncharacterized protein</fullName>
    </submittedName>
</protein>
<keyword evidence="3" id="KW-1185">Reference proteome</keyword>
<dbReference type="Proteomes" id="UP000632273">
    <property type="component" value="Unassembled WGS sequence"/>
</dbReference>
<evidence type="ECO:0000313" key="2">
    <source>
        <dbReference type="EMBL" id="GGE99034.1"/>
    </source>
</evidence>
<feature type="transmembrane region" description="Helical" evidence="1">
    <location>
        <begin position="25"/>
        <end position="54"/>
    </location>
</feature>
<reference evidence="3" key="1">
    <citation type="journal article" date="2019" name="Int. J. Syst. Evol. Microbiol.">
        <title>The Global Catalogue of Microorganisms (GCM) 10K type strain sequencing project: providing services to taxonomists for standard genome sequencing and annotation.</title>
        <authorList>
            <consortium name="The Broad Institute Genomics Platform"/>
            <consortium name="The Broad Institute Genome Sequencing Center for Infectious Disease"/>
            <person name="Wu L."/>
            <person name="Ma J."/>
        </authorList>
    </citation>
    <scope>NUCLEOTIDE SEQUENCE [LARGE SCALE GENOMIC DNA]</scope>
    <source>
        <strain evidence="3">CGMCC 1.15197</strain>
    </source>
</reference>